<dbReference type="VEuPathDB" id="FungiDB:ATEG_08771"/>
<accession>A0A5M3ZDI1</accession>
<gene>
    <name evidence="2" type="ORF">ATEIFO6365_0010030800</name>
</gene>
<evidence type="ECO:0000313" key="3">
    <source>
        <dbReference type="Proteomes" id="UP000452235"/>
    </source>
</evidence>
<dbReference type="Proteomes" id="UP000452235">
    <property type="component" value="Unassembled WGS sequence"/>
</dbReference>
<evidence type="ECO:0000256" key="1">
    <source>
        <dbReference type="SAM" id="MobiDB-lite"/>
    </source>
</evidence>
<evidence type="ECO:0000313" key="2">
    <source>
        <dbReference type="EMBL" id="GFF19535.1"/>
    </source>
</evidence>
<dbReference type="AlphaFoldDB" id="A0A5M3ZDI1"/>
<reference evidence="2 3" key="1">
    <citation type="submission" date="2020-01" db="EMBL/GenBank/DDBJ databases">
        <title>Aspergillus terreus IFO 6365 whole genome shotgun sequence.</title>
        <authorList>
            <person name="Kanamasa S."/>
            <person name="Takahashi H."/>
        </authorList>
    </citation>
    <scope>NUCLEOTIDE SEQUENCE [LARGE SCALE GENOMIC DNA]</scope>
    <source>
        <strain evidence="2 3">IFO 6365</strain>
    </source>
</reference>
<organism evidence="2 3">
    <name type="scientific">Aspergillus terreus</name>
    <dbReference type="NCBI Taxonomy" id="33178"/>
    <lineage>
        <taxon>Eukaryota</taxon>
        <taxon>Fungi</taxon>
        <taxon>Dikarya</taxon>
        <taxon>Ascomycota</taxon>
        <taxon>Pezizomycotina</taxon>
        <taxon>Eurotiomycetes</taxon>
        <taxon>Eurotiomycetidae</taxon>
        <taxon>Eurotiales</taxon>
        <taxon>Aspergillaceae</taxon>
        <taxon>Aspergillus</taxon>
        <taxon>Aspergillus subgen. Circumdati</taxon>
    </lineage>
</organism>
<comment type="caution">
    <text evidence="2">The sequence shown here is derived from an EMBL/GenBank/DDBJ whole genome shotgun (WGS) entry which is preliminary data.</text>
</comment>
<dbReference type="EMBL" id="BLJY01000010">
    <property type="protein sequence ID" value="GFF19535.1"/>
    <property type="molecule type" value="Genomic_DNA"/>
</dbReference>
<proteinExistence type="predicted"/>
<dbReference type="PANTHER" id="PTHR38111:SF6">
    <property type="entry name" value="FINGER DOMAIN PROTEIN, PUTATIVE (AFU_ORTHOLOGUE AFUA_8G01940)-RELATED"/>
    <property type="match status" value="1"/>
</dbReference>
<feature type="region of interest" description="Disordered" evidence="1">
    <location>
        <begin position="1"/>
        <end position="36"/>
    </location>
</feature>
<dbReference type="InterPro" id="IPR021858">
    <property type="entry name" value="Fun_TF"/>
</dbReference>
<sequence>MRSIRRSATKSPQPKAKHADIGGVVPNEPEAQTTSDGSVDLGLFPLMWMVRQAEDAGLILNHSTLQEYFANHEDYEVKDMNAATLCGMLLSSELRSLKWDGVSETDDAPSFASMKYRNRLSRLLGAASLDKMAQLFPLSVIDVLGRSMESVMENRYRRKIHYLYYIHQSVIDRMIESGYRPRNLPQAVALVYSVTSSVTSHGQHVDAASVERERPVNTATSSKPSIVPDQNAPKARPPAKRPLRQQNNVDELVAPGLMQKALTAQGIEVLSFFIDATVPGLYYSYSTRVAMNWMSFARRHAESTLDPFVWSIRSLGTLHLGNQHQDENKIASSRSMYGRALRGLRDLLQNPRSVRSDMTLAIAVMLGFFEMLDGMTTQSWLTHSRGISTLFRLRGPEAHRSGFGRTLLVSFKSFIVADALVRGESCFLAEPEWRSMLSQTIIDENARGKGCRLGDLSEQIFVEVTGCPGLYARTCGVIRDREPDSAVRQTLLDEIVLCKRRLQPLREDLESEFPAPLEDRVLETKADLIALIPVAVAQKLRQFALHGAESALALLDQMIVLVRADGRRLSMAPTVSTLPPWDVAPAPSMAPFVPMRTKERLSNRLPAWPDQLALSMGMLAVKDGLPG</sequence>
<dbReference type="OrthoDB" id="3525185at2759"/>
<keyword evidence="3" id="KW-1185">Reference proteome</keyword>
<dbReference type="InterPro" id="IPR053178">
    <property type="entry name" value="Osmoadaptation_assoc"/>
</dbReference>
<name>A0A5M3ZDI1_ASPTE</name>
<dbReference type="Pfam" id="PF11951">
    <property type="entry name" value="Fungal_trans_2"/>
    <property type="match status" value="1"/>
</dbReference>
<protein>
    <submittedName>
        <fullName evidence="2">C6 zinc finger domain protein</fullName>
    </submittedName>
</protein>
<feature type="region of interest" description="Disordered" evidence="1">
    <location>
        <begin position="203"/>
        <end position="246"/>
    </location>
</feature>
<dbReference type="PANTHER" id="PTHR38111">
    <property type="entry name" value="ZN(2)-C6 FUNGAL-TYPE DOMAIN-CONTAINING PROTEIN-RELATED"/>
    <property type="match status" value="1"/>
</dbReference>